<accession>A0AAV4R672</accession>
<sequence>MKYFPTDFENLKIKLTFFGKLNDISNPEGHPSQPRNSTKTNSLQSGRPRCGWYYLLYFREPRRAHVYAVGGGTPLIPLGERRVPTRNTPCRTRILQKAPVDKTPTVRTWRNGFSFNFGCCSSTGGRFPFSTWIYSMEDPLV</sequence>
<organism evidence="2 3">
    <name type="scientific">Caerostris extrusa</name>
    <name type="common">Bark spider</name>
    <name type="synonym">Caerostris bankana</name>
    <dbReference type="NCBI Taxonomy" id="172846"/>
    <lineage>
        <taxon>Eukaryota</taxon>
        <taxon>Metazoa</taxon>
        <taxon>Ecdysozoa</taxon>
        <taxon>Arthropoda</taxon>
        <taxon>Chelicerata</taxon>
        <taxon>Arachnida</taxon>
        <taxon>Araneae</taxon>
        <taxon>Araneomorphae</taxon>
        <taxon>Entelegynae</taxon>
        <taxon>Araneoidea</taxon>
        <taxon>Araneidae</taxon>
        <taxon>Caerostris</taxon>
    </lineage>
</organism>
<proteinExistence type="predicted"/>
<gene>
    <name evidence="2" type="ORF">CEXT_749441</name>
</gene>
<keyword evidence="3" id="KW-1185">Reference proteome</keyword>
<evidence type="ECO:0000313" key="2">
    <source>
        <dbReference type="EMBL" id="GIY17828.1"/>
    </source>
</evidence>
<name>A0AAV4R672_CAEEX</name>
<reference evidence="2 3" key="1">
    <citation type="submission" date="2021-06" db="EMBL/GenBank/DDBJ databases">
        <title>Caerostris extrusa draft genome.</title>
        <authorList>
            <person name="Kono N."/>
            <person name="Arakawa K."/>
        </authorList>
    </citation>
    <scope>NUCLEOTIDE SEQUENCE [LARGE SCALE GENOMIC DNA]</scope>
</reference>
<evidence type="ECO:0000256" key="1">
    <source>
        <dbReference type="SAM" id="MobiDB-lite"/>
    </source>
</evidence>
<dbReference type="EMBL" id="BPLR01007553">
    <property type="protein sequence ID" value="GIY17828.1"/>
    <property type="molecule type" value="Genomic_DNA"/>
</dbReference>
<feature type="region of interest" description="Disordered" evidence="1">
    <location>
        <begin position="25"/>
        <end position="45"/>
    </location>
</feature>
<feature type="compositionally biased region" description="Polar residues" evidence="1">
    <location>
        <begin position="33"/>
        <end position="45"/>
    </location>
</feature>
<dbReference type="AlphaFoldDB" id="A0AAV4R672"/>
<protein>
    <submittedName>
        <fullName evidence="2">Uncharacterized protein</fullName>
    </submittedName>
</protein>
<comment type="caution">
    <text evidence="2">The sequence shown here is derived from an EMBL/GenBank/DDBJ whole genome shotgun (WGS) entry which is preliminary data.</text>
</comment>
<dbReference type="Proteomes" id="UP001054945">
    <property type="component" value="Unassembled WGS sequence"/>
</dbReference>
<evidence type="ECO:0000313" key="3">
    <source>
        <dbReference type="Proteomes" id="UP001054945"/>
    </source>
</evidence>